<dbReference type="GO" id="GO:0005506">
    <property type="term" value="F:iron ion binding"/>
    <property type="evidence" value="ECO:0007669"/>
    <property type="project" value="InterPro"/>
</dbReference>
<gene>
    <name evidence="9" type="ORF">EFL95_16355</name>
</gene>
<keyword evidence="10" id="KW-1185">Reference proteome</keyword>
<dbReference type="InterPro" id="IPR050196">
    <property type="entry name" value="Cytochrome_P450_Monoox"/>
</dbReference>
<name>A0A3N0DQA1_9ACTN</name>
<dbReference type="OrthoDB" id="7376058at2"/>
<protein>
    <submittedName>
        <fullName evidence="9">Cytochrome P450</fullName>
    </submittedName>
</protein>
<evidence type="ECO:0000256" key="2">
    <source>
        <dbReference type="ARBA" id="ARBA00022617"/>
    </source>
</evidence>
<dbReference type="PRINTS" id="PR00463">
    <property type="entry name" value="EP450I"/>
</dbReference>
<dbReference type="AlphaFoldDB" id="A0A3N0DQA1"/>
<dbReference type="PANTHER" id="PTHR24291:SF50">
    <property type="entry name" value="BIFUNCTIONAL ALBAFLAVENONE MONOOXYGENASE_TERPENE SYNTHASE"/>
    <property type="match status" value="1"/>
</dbReference>
<evidence type="ECO:0000256" key="1">
    <source>
        <dbReference type="ARBA" id="ARBA00010617"/>
    </source>
</evidence>
<dbReference type="Gene3D" id="1.10.630.10">
    <property type="entry name" value="Cytochrome P450"/>
    <property type="match status" value="1"/>
</dbReference>
<keyword evidence="6 8" id="KW-0503">Monooxygenase</keyword>
<keyword evidence="5 7" id="KW-0408">Iron</keyword>
<evidence type="ECO:0000256" key="3">
    <source>
        <dbReference type="ARBA" id="ARBA00022723"/>
    </source>
</evidence>
<dbReference type="Pfam" id="PF00067">
    <property type="entry name" value="p450"/>
    <property type="match status" value="1"/>
</dbReference>
<keyword evidence="4 8" id="KW-0560">Oxidoreductase</keyword>
<comment type="caution">
    <text evidence="9">The sequence shown here is derived from an EMBL/GenBank/DDBJ whole genome shotgun (WGS) entry which is preliminary data.</text>
</comment>
<dbReference type="InterPro" id="IPR036396">
    <property type="entry name" value="Cyt_P450_sf"/>
</dbReference>
<evidence type="ECO:0000313" key="9">
    <source>
        <dbReference type="EMBL" id="RNL77809.1"/>
    </source>
</evidence>
<feature type="binding site" description="axial binding residue" evidence="7">
    <location>
        <position position="381"/>
    </location>
    <ligand>
        <name>heme</name>
        <dbReference type="ChEBI" id="CHEBI:30413"/>
    </ligand>
    <ligandPart>
        <name>Fe</name>
        <dbReference type="ChEBI" id="CHEBI:18248"/>
    </ligandPart>
</feature>
<evidence type="ECO:0000256" key="5">
    <source>
        <dbReference type="ARBA" id="ARBA00023004"/>
    </source>
</evidence>
<dbReference type="GO" id="GO:0016705">
    <property type="term" value="F:oxidoreductase activity, acting on paired donors, with incorporation or reduction of molecular oxygen"/>
    <property type="evidence" value="ECO:0007669"/>
    <property type="project" value="InterPro"/>
</dbReference>
<dbReference type="InterPro" id="IPR002401">
    <property type="entry name" value="Cyt_P450_E_grp-I"/>
</dbReference>
<comment type="similarity">
    <text evidence="1 8">Belongs to the cytochrome P450 family.</text>
</comment>
<keyword evidence="2 7" id="KW-0349">Heme</keyword>
<reference evidence="9 10" key="1">
    <citation type="submission" date="2018-11" db="EMBL/GenBank/DDBJ databases">
        <authorList>
            <person name="Li F."/>
        </authorList>
    </citation>
    <scope>NUCLEOTIDE SEQUENCE [LARGE SCALE GENOMIC DNA]</scope>
    <source>
        <strain evidence="9 10">KIS18-7</strain>
    </source>
</reference>
<evidence type="ECO:0000256" key="7">
    <source>
        <dbReference type="PIRSR" id="PIRSR602401-1"/>
    </source>
</evidence>
<dbReference type="PRINTS" id="PR00385">
    <property type="entry name" value="P450"/>
</dbReference>
<accession>A0A3N0DQA1</accession>
<evidence type="ECO:0000256" key="8">
    <source>
        <dbReference type="RuleBase" id="RU000461"/>
    </source>
</evidence>
<sequence length="441" mass="48539">MPLLARLKAFKEFHTGIERIRDAGGPVTMVRLGPSRLVPTFAIVTSPQGAHDVLAASDALDKEMVIQVENRIFGDNLFNMNHAAWLSRKRALQPVFTKKHVAAYAAGMAAAADRTAGRLVDAGEVDLDGEMRRLALGVITSSVFGLDAGDQARELAPAILRMLEWNTKRGLRPVRAPIWLPTPARSRLRRAVAQVDAYIDDAIDATSDPDHPADLIRQLQQALDPTTGRPLTREQIRSELYVFFLAGHDTTATTLTYALWALGRDQDLQARVAAEVTALGDRELTVADVERLPLTIKVLHESMRLCPPAAAIGRLALRDVTVDGYRIPAGTNVIVGCYAMHRDPQLWEDPLRFDPERFDPERSAGRSRWQYLPFGAGPRSCIGDHFAMLEATLGLASIIRTALIESLKDDFPMAIPFTLCAAEPIPARISRRTGAPERSPR</sequence>
<dbReference type="SUPFAM" id="SSF48264">
    <property type="entry name" value="Cytochrome P450"/>
    <property type="match status" value="1"/>
</dbReference>
<comment type="cofactor">
    <cofactor evidence="7">
        <name>heme</name>
        <dbReference type="ChEBI" id="CHEBI:30413"/>
    </cofactor>
</comment>
<keyword evidence="3 7" id="KW-0479">Metal-binding</keyword>
<dbReference type="GO" id="GO:0004497">
    <property type="term" value="F:monooxygenase activity"/>
    <property type="evidence" value="ECO:0007669"/>
    <property type="project" value="UniProtKB-KW"/>
</dbReference>
<evidence type="ECO:0000256" key="6">
    <source>
        <dbReference type="ARBA" id="ARBA00023033"/>
    </source>
</evidence>
<evidence type="ECO:0000256" key="4">
    <source>
        <dbReference type="ARBA" id="ARBA00023002"/>
    </source>
</evidence>
<dbReference type="InterPro" id="IPR001128">
    <property type="entry name" value="Cyt_P450"/>
</dbReference>
<organism evidence="9 10">
    <name type="scientific">Nocardioides marmorisolisilvae</name>
    <dbReference type="NCBI Taxonomy" id="1542737"/>
    <lineage>
        <taxon>Bacteria</taxon>
        <taxon>Bacillati</taxon>
        <taxon>Actinomycetota</taxon>
        <taxon>Actinomycetes</taxon>
        <taxon>Propionibacteriales</taxon>
        <taxon>Nocardioidaceae</taxon>
        <taxon>Nocardioides</taxon>
    </lineage>
</organism>
<dbReference type="Proteomes" id="UP000277094">
    <property type="component" value="Unassembled WGS sequence"/>
</dbReference>
<dbReference type="InterPro" id="IPR017972">
    <property type="entry name" value="Cyt_P450_CS"/>
</dbReference>
<dbReference type="EMBL" id="RJSG01000003">
    <property type="protein sequence ID" value="RNL77809.1"/>
    <property type="molecule type" value="Genomic_DNA"/>
</dbReference>
<proteinExistence type="inferred from homology"/>
<evidence type="ECO:0000313" key="10">
    <source>
        <dbReference type="Proteomes" id="UP000277094"/>
    </source>
</evidence>
<dbReference type="PANTHER" id="PTHR24291">
    <property type="entry name" value="CYTOCHROME P450 FAMILY 4"/>
    <property type="match status" value="1"/>
</dbReference>
<dbReference type="GO" id="GO:0020037">
    <property type="term" value="F:heme binding"/>
    <property type="evidence" value="ECO:0007669"/>
    <property type="project" value="InterPro"/>
</dbReference>
<dbReference type="PROSITE" id="PS00086">
    <property type="entry name" value="CYTOCHROME_P450"/>
    <property type="match status" value="1"/>
</dbReference>